<reference evidence="1" key="1">
    <citation type="submission" date="2021-04" db="EMBL/GenBank/DDBJ databases">
        <title>Genome seq and assembly of Bacillus sp.</title>
        <authorList>
            <person name="Chhetri G."/>
        </authorList>
    </citation>
    <scope>NUCLEOTIDE SEQUENCE</scope>
    <source>
        <strain evidence="1">RG28</strain>
    </source>
</reference>
<organism evidence="1 2">
    <name type="scientific">Gottfriedia endophytica</name>
    <dbReference type="NCBI Taxonomy" id="2820819"/>
    <lineage>
        <taxon>Bacteria</taxon>
        <taxon>Bacillati</taxon>
        <taxon>Bacillota</taxon>
        <taxon>Bacilli</taxon>
        <taxon>Bacillales</taxon>
        <taxon>Bacillaceae</taxon>
        <taxon>Gottfriedia</taxon>
    </lineage>
</organism>
<keyword evidence="2" id="KW-1185">Reference proteome</keyword>
<dbReference type="Proteomes" id="UP000682134">
    <property type="component" value="Unassembled WGS sequence"/>
</dbReference>
<dbReference type="AlphaFoldDB" id="A0A940SII8"/>
<dbReference type="PANTHER" id="PTHR32305:SF17">
    <property type="entry name" value="TRNA NUCLEASE WAPA"/>
    <property type="match status" value="1"/>
</dbReference>
<sequence length="141" mass="15608">MAFIGNTFNSYDAWGNVIKSGAQGAAAENPFLYAGYMYDKEINMYYLMARYYQPEQGVFLSLDPQPGNSDDSITQNGYSYANNNPVMNVDPDGNSSFKYAAELVGSLALDALTDGLTSEITVALLEVKAAKKWKYHFCSKY</sequence>
<dbReference type="PANTHER" id="PTHR32305">
    <property type="match status" value="1"/>
</dbReference>
<evidence type="ECO:0000313" key="2">
    <source>
        <dbReference type="Proteomes" id="UP000682134"/>
    </source>
</evidence>
<gene>
    <name evidence="1" type="ORF">J5Y03_19615</name>
</gene>
<dbReference type="Gene3D" id="2.180.10.10">
    <property type="entry name" value="RHS repeat-associated core"/>
    <property type="match status" value="1"/>
</dbReference>
<accession>A0A940SII8</accession>
<protein>
    <submittedName>
        <fullName evidence="1">RHS repeat-associated core domain-containing protein</fullName>
    </submittedName>
</protein>
<dbReference type="InterPro" id="IPR050708">
    <property type="entry name" value="T6SS_VgrG/RHS"/>
</dbReference>
<comment type="caution">
    <text evidence="1">The sequence shown here is derived from an EMBL/GenBank/DDBJ whole genome shotgun (WGS) entry which is preliminary data.</text>
</comment>
<dbReference type="InterPro" id="IPR022385">
    <property type="entry name" value="Rhs_assc_core"/>
</dbReference>
<evidence type="ECO:0000313" key="1">
    <source>
        <dbReference type="EMBL" id="MBP0727352.1"/>
    </source>
</evidence>
<name>A0A940SII8_9BACI</name>
<proteinExistence type="predicted"/>
<dbReference type="NCBIfam" id="TIGR03696">
    <property type="entry name" value="Rhs_assc_core"/>
    <property type="match status" value="1"/>
</dbReference>
<dbReference type="EMBL" id="JAGIYQ010000027">
    <property type="protein sequence ID" value="MBP0727352.1"/>
    <property type="molecule type" value="Genomic_DNA"/>
</dbReference>